<evidence type="ECO:0000313" key="14">
    <source>
        <dbReference type="Proteomes" id="UP001162541"/>
    </source>
</evidence>
<dbReference type="GO" id="GO:0022841">
    <property type="term" value="F:potassium ion leak channel activity"/>
    <property type="evidence" value="ECO:0007669"/>
    <property type="project" value="TreeGrafter"/>
</dbReference>
<dbReference type="AlphaFoldDB" id="A0A176W4A8"/>
<evidence type="ECO:0000256" key="9">
    <source>
        <dbReference type="SAM" id="Phobius"/>
    </source>
</evidence>
<feature type="transmembrane region" description="Helical" evidence="9">
    <location>
        <begin position="189"/>
        <end position="208"/>
    </location>
</feature>
<dbReference type="GO" id="GO:0030322">
    <property type="term" value="P:stabilization of membrane potential"/>
    <property type="evidence" value="ECO:0007669"/>
    <property type="project" value="TreeGrafter"/>
</dbReference>
<reference evidence="14" key="3">
    <citation type="journal article" date="2020" name="Curr. Biol.">
        <title>Chromatin organization in early land plants reveals an ancestral association between H3K27me3, transposons, and constitutive heterochromatin.</title>
        <authorList>
            <person name="Montgomery S.A."/>
            <person name="Tanizawa Y."/>
            <person name="Galik B."/>
            <person name="Wang N."/>
            <person name="Ito T."/>
            <person name="Mochizuki T."/>
            <person name="Akimcheva S."/>
            <person name="Bowman J.L."/>
            <person name="Cognat V."/>
            <person name="Marechal-Drouard L."/>
            <person name="Ekker H."/>
            <person name="Hong S.F."/>
            <person name="Kohchi T."/>
            <person name="Lin S.S."/>
            <person name="Liu L.D."/>
            <person name="Nakamura Y."/>
            <person name="Valeeva L.R."/>
            <person name="Shakirov E.V."/>
            <person name="Shippen D.E."/>
            <person name="Wei W.L."/>
            <person name="Yagura M."/>
            <person name="Yamaoka S."/>
            <person name="Yamato K.T."/>
            <person name="Liu C."/>
            <person name="Berger F."/>
        </authorList>
    </citation>
    <scope>NUCLEOTIDE SEQUENCE [LARGE SCALE GENOMIC DNA]</scope>
    <source>
        <strain evidence="14">Tak-1</strain>
    </source>
</reference>
<reference evidence="12 13" key="1">
    <citation type="submission" date="2016-03" db="EMBL/GenBank/DDBJ databases">
        <title>Mechanisms controlling the formation of the plant cell surface in tip-growing cells are functionally conserved among land plants.</title>
        <authorList>
            <person name="Honkanen S."/>
            <person name="Jones V.A."/>
            <person name="Morieri G."/>
            <person name="Champion C."/>
            <person name="Hetherington A.J."/>
            <person name="Kelly S."/>
            <person name="Saint-Marcoux D."/>
            <person name="Proust H."/>
            <person name="Prescott H."/>
            <person name="Dolan L."/>
        </authorList>
    </citation>
    <scope>NUCLEOTIDE SEQUENCE [LARGE SCALE GENOMIC DNA]</scope>
    <source>
        <strain evidence="13">cv. Tak-1 and cv. Tak-2</strain>
        <tissue evidence="12">Whole gametophyte</tissue>
    </source>
</reference>
<keyword evidence="7 9" id="KW-0472">Membrane</keyword>
<dbReference type="EMBL" id="LVLJ01001811">
    <property type="protein sequence ID" value="OAE27870.1"/>
    <property type="molecule type" value="Genomic_DNA"/>
</dbReference>
<dbReference type="PANTHER" id="PTHR11003">
    <property type="entry name" value="POTASSIUM CHANNEL, SUBFAMILY K"/>
    <property type="match status" value="1"/>
</dbReference>
<dbReference type="Gene3D" id="1.10.287.70">
    <property type="match status" value="2"/>
</dbReference>
<evidence type="ECO:0000256" key="7">
    <source>
        <dbReference type="ARBA" id="ARBA00023136"/>
    </source>
</evidence>
<feature type="domain" description="Potassium channel" evidence="10">
    <location>
        <begin position="195"/>
        <end position="266"/>
    </location>
</feature>
<keyword evidence="4 9" id="KW-0812">Transmembrane</keyword>
<dbReference type="EMBL" id="AP019869">
    <property type="protein sequence ID" value="BBN07018.1"/>
    <property type="molecule type" value="Genomic_DNA"/>
</dbReference>
<dbReference type="Pfam" id="PF07885">
    <property type="entry name" value="Ion_trans_2"/>
    <property type="match status" value="2"/>
</dbReference>
<evidence type="ECO:0000256" key="6">
    <source>
        <dbReference type="ARBA" id="ARBA00023065"/>
    </source>
</evidence>
<feature type="transmembrane region" description="Helical" evidence="9">
    <location>
        <begin position="99"/>
        <end position="118"/>
    </location>
</feature>
<dbReference type="GO" id="GO:0009705">
    <property type="term" value="C:plant-type vacuole membrane"/>
    <property type="evidence" value="ECO:0007669"/>
    <property type="project" value="TreeGrafter"/>
</dbReference>
<protein>
    <recommendedName>
        <fullName evidence="10">Potassium channel domain-containing protein</fullName>
    </recommendedName>
</protein>
<comment type="subcellular location">
    <subcellularLocation>
        <location evidence="1">Membrane</location>
        <topology evidence="1">Multi-pass membrane protein</topology>
    </subcellularLocation>
</comment>
<evidence type="ECO:0000256" key="2">
    <source>
        <dbReference type="ARBA" id="ARBA00010159"/>
    </source>
</evidence>
<feature type="domain" description="Potassium channel" evidence="10">
    <location>
        <begin position="73"/>
        <end position="151"/>
    </location>
</feature>
<name>A0A176W4A8_MARPO</name>
<dbReference type="SUPFAM" id="SSF81324">
    <property type="entry name" value="Voltage-gated potassium channels"/>
    <property type="match status" value="2"/>
</dbReference>
<keyword evidence="5 9" id="KW-1133">Transmembrane helix</keyword>
<sequence>MGREFHDVEIQRPLLEEANNGDSVAAEAEATSSIKVATVEPRRLLPAEIYSNGDSPYKHSPGTSILCKAIVAIVIYFAIGTLCFYYAGDDLLGVRTQAFIDALYLCVVTLTTVGYGDLVPSSTTTKLFTCVYVFVGFGLVGVLLSGAANYLVGKQEQILEKAVYRKDRNHHCEDHLPEDDDVRSAHWKAVISGMMILVLMIMGVTFLVHYEKFTLVDAVYCVSVTVTTLGYGDRSFKTATGRLFAAIWILASTICAAQFFLYLSEVHTEHRQRRLARWVLSRKPTKVDLQNADFDKDQFVSAPEFVIYKLKELGKIDEDDVTGILQHYKQYVPTPTDCINIHDSYLAQPS</sequence>
<dbReference type="PANTHER" id="PTHR11003:SF291">
    <property type="entry name" value="IP11374P"/>
    <property type="match status" value="1"/>
</dbReference>
<feature type="transmembrane region" description="Helical" evidence="9">
    <location>
        <begin position="65"/>
        <end position="87"/>
    </location>
</feature>
<dbReference type="GO" id="GO:0005886">
    <property type="term" value="C:plasma membrane"/>
    <property type="evidence" value="ECO:0007669"/>
    <property type="project" value="TreeGrafter"/>
</dbReference>
<keyword evidence="6" id="KW-0406">Ion transport</keyword>
<evidence type="ECO:0000313" key="11">
    <source>
        <dbReference type="EMBL" id="BBN07018.1"/>
    </source>
</evidence>
<dbReference type="GO" id="GO:0015271">
    <property type="term" value="F:outward rectifier potassium channel activity"/>
    <property type="evidence" value="ECO:0007669"/>
    <property type="project" value="TreeGrafter"/>
</dbReference>
<evidence type="ECO:0000256" key="4">
    <source>
        <dbReference type="ARBA" id="ARBA00022692"/>
    </source>
</evidence>
<dbReference type="InterPro" id="IPR003280">
    <property type="entry name" value="2pore_dom_K_chnl"/>
</dbReference>
<keyword evidence="3" id="KW-0813">Transport</keyword>
<keyword evidence="8" id="KW-0407">Ion channel</keyword>
<dbReference type="Proteomes" id="UP000077202">
    <property type="component" value="Unassembled WGS sequence"/>
</dbReference>
<evidence type="ECO:0000256" key="8">
    <source>
        <dbReference type="ARBA" id="ARBA00023303"/>
    </source>
</evidence>
<evidence type="ECO:0000256" key="1">
    <source>
        <dbReference type="ARBA" id="ARBA00004141"/>
    </source>
</evidence>
<dbReference type="PRINTS" id="PR01333">
    <property type="entry name" value="2POREKCHANEL"/>
</dbReference>
<comment type="similarity">
    <text evidence="2">Belongs to the two pore domain potassium channel (TC 1.A.1.7) family.</text>
</comment>
<evidence type="ECO:0000256" key="5">
    <source>
        <dbReference type="ARBA" id="ARBA00022989"/>
    </source>
</evidence>
<evidence type="ECO:0000313" key="13">
    <source>
        <dbReference type="Proteomes" id="UP000077202"/>
    </source>
</evidence>
<feature type="transmembrane region" description="Helical" evidence="9">
    <location>
        <begin position="215"/>
        <end position="231"/>
    </location>
</feature>
<evidence type="ECO:0000256" key="3">
    <source>
        <dbReference type="ARBA" id="ARBA00022448"/>
    </source>
</evidence>
<feature type="transmembrane region" description="Helical" evidence="9">
    <location>
        <begin position="130"/>
        <end position="152"/>
    </location>
</feature>
<organism evidence="12 13">
    <name type="scientific">Marchantia polymorpha subsp. ruderalis</name>
    <dbReference type="NCBI Taxonomy" id="1480154"/>
    <lineage>
        <taxon>Eukaryota</taxon>
        <taxon>Viridiplantae</taxon>
        <taxon>Streptophyta</taxon>
        <taxon>Embryophyta</taxon>
        <taxon>Marchantiophyta</taxon>
        <taxon>Marchantiopsida</taxon>
        <taxon>Marchantiidae</taxon>
        <taxon>Marchantiales</taxon>
        <taxon>Marchantiaceae</taxon>
        <taxon>Marchantia</taxon>
    </lineage>
</organism>
<keyword evidence="13" id="KW-1185">Reference proteome</keyword>
<proteinExistence type="inferred from homology"/>
<gene>
    <name evidence="12" type="ORF">AXG93_3459s1130</name>
    <name evidence="11" type="ORF">Mp_4g00270</name>
</gene>
<dbReference type="Proteomes" id="UP001162541">
    <property type="component" value="Chromosome 4"/>
</dbReference>
<evidence type="ECO:0000259" key="10">
    <source>
        <dbReference type="Pfam" id="PF07885"/>
    </source>
</evidence>
<evidence type="ECO:0000313" key="12">
    <source>
        <dbReference type="EMBL" id="OAE27870.1"/>
    </source>
</evidence>
<reference evidence="11" key="2">
    <citation type="journal article" date="2019" name="Curr. Biol.">
        <title>Chromatin organization in early land plants reveals an ancestral association between H3K27me3, transposons, and constitutive heterochromatin.</title>
        <authorList>
            <person name="Montgomery S.A."/>
            <person name="Tanizawa Y."/>
            <person name="Galik B."/>
            <person name="Wang N."/>
            <person name="Ito T."/>
            <person name="Mochizuki T."/>
            <person name="Akimcheva S."/>
            <person name="Bowman J."/>
            <person name="Cognat V."/>
            <person name="Drouard L."/>
            <person name="Ekker H."/>
            <person name="Houng S."/>
            <person name="Kohchi T."/>
            <person name="Lin S."/>
            <person name="Liu L.D."/>
            <person name="Nakamura Y."/>
            <person name="Valeeva L.R."/>
            <person name="Shakirov E.V."/>
            <person name="Shippen D.E."/>
            <person name="Wei W."/>
            <person name="Yagura M."/>
            <person name="Yamaoka S."/>
            <person name="Yamato K.T."/>
            <person name="Liu C."/>
            <person name="Berger F."/>
        </authorList>
    </citation>
    <scope>NUCLEOTIDE SEQUENCE [LARGE SCALE GENOMIC DNA]</scope>
    <source>
        <strain evidence="11">Tak-1</strain>
    </source>
</reference>
<feature type="transmembrane region" description="Helical" evidence="9">
    <location>
        <begin position="243"/>
        <end position="264"/>
    </location>
</feature>
<dbReference type="InterPro" id="IPR013099">
    <property type="entry name" value="K_chnl_dom"/>
</dbReference>
<accession>A0A176W4A8</accession>